<feature type="compositionally biased region" description="Acidic residues" evidence="8">
    <location>
        <begin position="1"/>
        <end position="13"/>
    </location>
</feature>
<keyword evidence="2" id="KW-1003">Cell membrane</keyword>
<keyword evidence="10" id="KW-0282">Flagellum</keyword>
<keyword evidence="5" id="KW-0283">Flagellar rotation</keyword>
<dbReference type="GO" id="GO:0005886">
    <property type="term" value="C:plasma membrane"/>
    <property type="evidence" value="ECO:0007669"/>
    <property type="project" value="UniProtKB-SubCell"/>
</dbReference>
<organism evidence="10">
    <name type="scientific">hydrothermal vent metagenome</name>
    <dbReference type="NCBI Taxonomy" id="652676"/>
    <lineage>
        <taxon>unclassified sequences</taxon>
        <taxon>metagenomes</taxon>
        <taxon>ecological metagenomes</taxon>
    </lineage>
</organism>
<dbReference type="GO" id="GO:0071978">
    <property type="term" value="P:bacterial-type flagellum-dependent swarming motility"/>
    <property type="evidence" value="ECO:0007669"/>
    <property type="project" value="TreeGrafter"/>
</dbReference>
<evidence type="ECO:0000313" key="10">
    <source>
        <dbReference type="EMBL" id="VAW11379.1"/>
    </source>
</evidence>
<dbReference type="GO" id="GO:0006935">
    <property type="term" value="P:chemotaxis"/>
    <property type="evidence" value="ECO:0007669"/>
    <property type="project" value="UniProtKB-KW"/>
</dbReference>
<evidence type="ECO:0000256" key="1">
    <source>
        <dbReference type="ARBA" id="ARBA00004162"/>
    </source>
</evidence>
<gene>
    <name evidence="10" type="ORF">MNBD_ALPHA09-697</name>
</gene>
<dbReference type="Pfam" id="PF03748">
    <property type="entry name" value="FliL"/>
    <property type="match status" value="1"/>
</dbReference>
<accession>A0A3B0TGT1</accession>
<dbReference type="PANTHER" id="PTHR35091:SF2">
    <property type="entry name" value="FLAGELLAR PROTEIN FLIL"/>
    <property type="match status" value="1"/>
</dbReference>
<dbReference type="AlphaFoldDB" id="A0A3B0TGT1"/>
<keyword evidence="7 9" id="KW-0472">Membrane</keyword>
<evidence type="ECO:0000256" key="3">
    <source>
        <dbReference type="ARBA" id="ARBA00022500"/>
    </source>
</evidence>
<proteinExistence type="predicted"/>
<name>A0A3B0TGT1_9ZZZZ</name>
<dbReference type="PANTHER" id="PTHR35091">
    <property type="entry name" value="FLAGELLAR PROTEIN FLIL"/>
    <property type="match status" value="1"/>
</dbReference>
<dbReference type="GO" id="GO:0009425">
    <property type="term" value="C:bacterial-type flagellum basal body"/>
    <property type="evidence" value="ECO:0007669"/>
    <property type="project" value="InterPro"/>
</dbReference>
<evidence type="ECO:0000256" key="9">
    <source>
        <dbReference type="SAM" id="Phobius"/>
    </source>
</evidence>
<keyword evidence="10" id="KW-0966">Cell projection</keyword>
<comment type="subcellular location">
    <subcellularLocation>
        <location evidence="1">Cell membrane</location>
        <topology evidence="1">Single-pass membrane protein</topology>
    </subcellularLocation>
</comment>
<evidence type="ECO:0000256" key="6">
    <source>
        <dbReference type="ARBA" id="ARBA00022989"/>
    </source>
</evidence>
<keyword evidence="10" id="KW-0969">Cilium</keyword>
<dbReference type="InterPro" id="IPR005503">
    <property type="entry name" value="FliL"/>
</dbReference>
<reference evidence="10" key="1">
    <citation type="submission" date="2018-06" db="EMBL/GenBank/DDBJ databases">
        <authorList>
            <person name="Zhirakovskaya E."/>
        </authorList>
    </citation>
    <scope>NUCLEOTIDE SEQUENCE</scope>
</reference>
<feature type="transmembrane region" description="Helical" evidence="9">
    <location>
        <begin position="38"/>
        <end position="60"/>
    </location>
</feature>
<evidence type="ECO:0000256" key="7">
    <source>
        <dbReference type="ARBA" id="ARBA00023136"/>
    </source>
</evidence>
<sequence>MADGAEDDIEIDGAGEGGADGEKGAKTKGRTRRLSGRFLVLFVILPVLLLAGGGGGAYFAGVFDPAEGDEPAKVAQAPKSFFDMPEIIVNLSGRDGQRTQYLKLKVSLELMDKDVEAVVEPLLPRIVDMFQIYLRELRPADLEGSAGMFRLKEELIRRVNLEISPQEISDVLFKQIIIQ</sequence>
<dbReference type="EMBL" id="UOEM01000031">
    <property type="protein sequence ID" value="VAW11379.1"/>
    <property type="molecule type" value="Genomic_DNA"/>
</dbReference>
<evidence type="ECO:0000256" key="5">
    <source>
        <dbReference type="ARBA" id="ARBA00022779"/>
    </source>
</evidence>
<evidence type="ECO:0000256" key="2">
    <source>
        <dbReference type="ARBA" id="ARBA00022475"/>
    </source>
</evidence>
<keyword evidence="6 9" id="KW-1133">Transmembrane helix</keyword>
<evidence type="ECO:0000256" key="8">
    <source>
        <dbReference type="SAM" id="MobiDB-lite"/>
    </source>
</evidence>
<evidence type="ECO:0000256" key="4">
    <source>
        <dbReference type="ARBA" id="ARBA00022692"/>
    </source>
</evidence>
<keyword evidence="4 9" id="KW-0812">Transmembrane</keyword>
<protein>
    <submittedName>
        <fullName evidence="10">Flagellar basal body-associated protein FliL</fullName>
    </submittedName>
</protein>
<keyword evidence="3" id="KW-0145">Chemotaxis</keyword>
<feature type="region of interest" description="Disordered" evidence="8">
    <location>
        <begin position="1"/>
        <end position="28"/>
    </location>
</feature>